<feature type="transmembrane region" description="Helical" evidence="7">
    <location>
        <begin position="12"/>
        <end position="33"/>
    </location>
</feature>
<dbReference type="PRINTS" id="PR01036">
    <property type="entry name" value="TCRTETB"/>
</dbReference>
<proteinExistence type="predicted"/>
<feature type="transmembrane region" description="Helical" evidence="7">
    <location>
        <begin position="243"/>
        <end position="262"/>
    </location>
</feature>
<feature type="transmembrane region" description="Helical" evidence="7">
    <location>
        <begin position="274"/>
        <end position="296"/>
    </location>
</feature>
<evidence type="ECO:0000256" key="3">
    <source>
        <dbReference type="ARBA" id="ARBA00022475"/>
    </source>
</evidence>
<evidence type="ECO:0000256" key="5">
    <source>
        <dbReference type="ARBA" id="ARBA00022989"/>
    </source>
</evidence>
<feature type="transmembrane region" description="Helical" evidence="7">
    <location>
        <begin position="100"/>
        <end position="121"/>
    </location>
</feature>
<feature type="transmembrane region" description="Helical" evidence="7">
    <location>
        <begin position="75"/>
        <end position="94"/>
    </location>
</feature>
<reference evidence="9 10" key="1">
    <citation type="submission" date="2021-01" db="EMBL/GenBank/DDBJ databases">
        <title>Genomic Encyclopedia of Type Strains, Phase IV (KMG-IV): sequencing the most valuable type-strain genomes for metagenomic binning, comparative biology and taxonomic classification.</title>
        <authorList>
            <person name="Goeker M."/>
        </authorList>
    </citation>
    <scope>NUCLEOTIDE SEQUENCE [LARGE SCALE GENOMIC DNA]</scope>
    <source>
        <strain evidence="9 10">DSM 23711</strain>
    </source>
</reference>
<feature type="transmembrane region" description="Helical" evidence="7">
    <location>
        <begin position="369"/>
        <end position="388"/>
    </location>
</feature>
<evidence type="ECO:0000256" key="4">
    <source>
        <dbReference type="ARBA" id="ARBA00022692"/>
    </source>
</evidence>
<evidence type="ECO:0000256" key="6">
    <source>
        <dbReference type="ARBA" id="ARBA00023136"/>
    </source>
</evidence>
<dbReference type="InterPro" id="IPR020846">
    <property type="entry name" value="MFS_dom"/>
</dbReference>
<feature type="transmembrane region" description="Helical" evidence="7">
    <location>
        <begin position="206"/>
        <end position="231"/>
    </location>
</feature>
<dbReference type="InterPro" id="IPR050189">
    <property type="entry name" value="MFS_Efflux_Transporters"/>
</dbReference>
<dbReference type="PROSITE" id="PS50850">
    <property type="entry name" value="MFS"/>
    <property type="match status" value="1"/>
</dbReference>
<evidence type="ECO:0000256" key="7">
    <source>
        <dbReference type="SAM" id="Phobius"/>
    </source>
</evidence>
<dbReference type="Proteomes" id="UP001296943">
    <property type="component" value="Unassembled WGS sequence"/>
</dbReference>
<dbReference type="EMBL" id="JAFBDR010000002">
    <property type="protein sequence ID" value="MBM7570220.1"/>
    <property type="molecule type" value="Genomic_DNA"/>
</dbReference>
<protein>
    <submittedName>
        <fullName evidence="9">DHA1 family bicyclomycin/chloramphenicol resistance-like MFS transporter</fullName>
    </submittedName>
</protein>
<feature type="transmembrane region" description="Helical" evidence="7">
    <location>
        <begin position="161"/>
        <end position="180"/>
    </location>
</feature>
<feature type="domain" description="Major facilitator superfamily (MFS) profile" evidence="8">
    <location>
        <begin position="9"/>
        <end position="394"/>
    </location>
</feature>
<feature type="transmembrane region" description="Helical" evidence="7">
    <location>
        <begin position="302"/>
        <end position="331"/>
    </location>
</feature>
<sequence>MDEKRKRMNVHFLASGGMLATLSQLIFIPSIILIRDELHATNFEISLMVAGFTIAQALAQLVYGPIVDRYPAKNVLLIGLSISGLASLGIFFAHTVELIILLRLLQGLSVAAGSICGNALIADMYKGTKRDKALTVFQMYFSIGAASGPAIGAVMRLFLDWRYVFLFLAIWSIIVVLLLYKNLSFTESISVESFSLRQAVKSVQHFGLISICLAGAGVAFAIQSFHINIGFLFTDYLSIHDDWTGFVFMAIPLGVFTGTNISRLLLSRFSREKILVLGLSAMMIASGLILLPLFFFPLSWMVMTIIVLLYVNGISLGLTFPMVAAIAIQWFAHIRGTALSVVFFTRSIGATLGPILTGMVISWQGVPAVYSLIFLIAICSLSLCYLGLTINKRNELRLQNQQRTQAFHR</sequence>
<comment type="caution">
    <text evidence="9">The sequence shown here is derived from an EMBL/GenBank/DDBJ whole genome shotgun (WGS) entry which is preliminary data.</text>
</comment>
<comment type="subcellular location">
    <subcellularLocation>
        <location evidence="1">Cell membrane</location>
        <topology evidence="1">Multi-pass membrane protein</topology>
    </subcellularLocation>
</comment>
<keyword evidence="4 7" id="KW-0812">Transmembrane</keyword>
<dbReference type="PANTHER" id="PTHR43124:SF3">
    <property type="entry name" value="CHLORAMPHENICOL EFFLUX PUMP RV0191"/>
    <property type="match status" value="1"/>
</dbReference>
<evidence type="ECO:0000256" key="2">
    <source>
        <dbReference type="ARBA" id="ARBA00022448"/>
    </source>
</evidence>
<dbReference type="SUPFAM" id="SSF103473">
    <property type="entry name" value="MFS general substrate transporter"/>
    <property type="match status" value="1"/>
</dbReference>
<dbReference type="InterPro" id="IPR036259">
    <property type="entry name" value="MFS_trans_sf"/>
</dbReference>
<dbReference type="RefSeq" id="WP_204497639.1">
    <property type="nucleotide sequence ID" value="NZ_JAFBDR010000002.1"/>
</dbReference>
<evidence type="ECO:0000313" key="9">
    <source>
        <dbReference type="EMBL" id="MBM7570220.1"/>
    </source>
</evidence>
<evidence type="ECO:0000259" key="8">
    <source>
        <dbReference type="PROSITE" id="PS50850"/>
    </source>
</evidence>
<evidence type="ECO:0000256" key="1">
    <source>
        <dbReference type="ARBA" id="ARBA00004651"/>
    </source>
</evidence>
<gene>
    <name evidence="9" type="ORF">JOC48_000698</name>
</gene>
<feature type="transmembrane region" description="Helical" evidence="7">
    <location>
        <begin position="45"/>
        <end position="63"/>
    </location>
</feature>
<dbReference type="Gene3D" id="1.20.1720.10">
    <property type="entry name" value="Multidrug resistance protein D"/>
    <property type="match status" value="1"/>
</dbReference>
<keyword evidence="6 7" id="KW-0472">Membrane</keyword>
<dbReference type="Pfam" id="PF07690">
    <property type="entry name" value="MFS_1"/>
    <property type="match status" value="1"/>
</dbReference>
<feature type="transmembrane region" description="Helical" evidence="7">
    <location>
        <begin position="133"/>
        <end position="155"/>
    </location>
</feature>
<keyword evidence="10" id="KW-1185">Reference proteome</keyword>
<name>A0ABS2MWJ1_9BACI</name>
<keyword evidence="5 7" id="KW-1133">Transmembrane helix</keyword>
<evidence type="ECO:0000313" key="10">
    <source>
        <dbReference type="Proteomes" id="UP001296943"/>
    </source>
</evidence>
<accession>A0ABS2MWJ1</accession>
<keyword evidence="2" id="KW-0813">Transport</keyword>
<keyword evidence="3" id="KW-1003">Cell membrane</keyword>
<organism evidence="9 10">
    <name type="scientific">Aquibacillus albus</name>
    <dbReference type="NCBI Taxonomy" id="1168171"/>
    <lineage>
        <taxon>Bacteria</taxon>
        <taxon>Bacillati</taxon>
        <taxon>Bacillota</taxon>
        <taxon>Bacilli</taxon>
        <taxon>Bacillales</taxon>
        <taxon>Bacillaceae</taxon>
        <taxon>Aquibacillus</taxon>
    </lineage>
</organism>
<dbReference type="InterPro" id="IPR011701">
    <property type="entry name" value="MFS"/>
</dbReference>
<feature type="transmembrane region" description="Helical" evidence="7">
    <location>
        <begin position="343"/>
        <end position="363"/>
    </location>
</feature>
<dbReference type="PANTHER" id="PTHR43124">
    <property type="entry name" value="PURINE EFFLUX PUMP PBUE"/>
    <property type="match status" value="1"/>
</dbReference>